<dbReference type="Gene3D" id="1.10.150.130">
    <property type="match status" value="1"/>
</dbReference>
<feature type="domain" description="Tyr recombinase" evidence="5">
    <location>
        <begin position="170"/>
        <end position="368"/>
    </location>
</feature>
<dbReference type="RefSeq" id="WP_151754775.1">
    <property type="nucleotide sequence ID" value="NZ_BKZW01000001.1"/>
</dbReference>
<evidence type="ECO:0000313" key="7">
    <source>
        <dbReference type="EMBL" id="GER86681.1"/>
    </source>
</evidence>
<dbReference type="CDD" id="cd01189">
    <property type="entry name" value="INT_ICEBs1_C_like"/>
    <property type="match status" value="1"/>
</dbReference>
<evidence type="ECO:0000259" key="5">
    <source>
        <dbReference type="PROSITE" id="PS51898"/>
    </source>
</evidence>
<dbReference type="InterPro" id="IPR002104">
    <property type="entry name" value="Integrase_catalytic"/>
</dbReference>
<dbReference type="InterPro" id="IPR011010">
    <property type="entry name" value="DNA_brk_join_enz"/>
</dbReference>
<evidence type="ECO:0000256" key="2">
    <source>
        <dbReference type="ARBA" id="ARBA00023125"/>
    </source>
</evidence>
<reference evidence="7 8" key="1">
    <citation type="submission" date="2019-10" db="EMBL/GenBank/DDBJ databases">
        <title>Dictyobacter vulcani sp. nov., within the class Ktedonobacteria, isolated from soil of volcanic Mt. Zao.</title>
        <authorList>
            <person name="Zheng Y."/>
            <person name="Wang C.M."/>
            <person name="Sakai Y."/>
            <person name="Abe K."/>
            <person name="Yokota A."/>
            <person name="Yabe S."/>
        </authorList>
    </citation>
    <scope>NUCLEOTIDE SEQUENCE [LARGE SCALE GENOMIC DNA]</scope>
    <source>
        <strain evidence="7 8">W12</strain>
    </source>
</reference>
<evidence type="ECO:0000313" key="8">
    <source>
        <dbReference type="Proteomes" id="UP000326912"/>
    </source>
</evidence>
<dbReference type="PANTHER" id="PTHR30349">
    <property type="entry name" value="PHAGE INTEGRASE-RELATED"/>
    <property type="match status" value="1"/>
</dbReference>
<keyword evidence="1" id="KW-0229">DNA integration</keyword>
<dbReference type="InterPro" id="IPR044068">
    <property type="entry name" value="CB"/>
</dbReference>
<evidence type="ECO:0000256" key="4">
    <source>
        <dbReference type="PROSITE-ProRule" id="PRU01248"/>
    </source>
</evidence>
<gene>
    <name evidence="7" type="ORF">KDW_08430</name>
</gene>
<evidence type="ECO:0000256" key="1">
    <source>
        <dbReference type="ARBA" id="ARBA00022908"/>
    </source>
</evidence>
<dbReference type="InterPro" id="IPR013762">
    <property type="entry name" value="Integrase-like_cat_sf"/>
</dbReference>
<dbReference type="SUPFAM" id="SSF56349">
    <property type="entry name" value="DNA breaking-rejoining enzymes"/>
    <property type="match status" value="1"/>
</dbReference>
<dbReference type="GO" id="GO:0015074">
    <property type="term" value="P:DNA integration"/>
    <property type="evidence" value="ECO:0007669"/>
    <property type="project" value="UniProtKB-KW"/>
</dbReference>
<dbReference type="Pfam" id="PF14659">
    <property type="entry name" value="Phage_int_SAM_3"/>
    <property type="match status" value="1"/>
</dbReference>
<dbReference type="PROSITE" id="PS51898">
    <property type="entry name" value="TYR_RECOMBINASE"/>
    <property type="match status" value="1"/>
</dbReference>
<dbReference type="GO" id="GO:0006310">
    <property type="term" value="P:DNA recombination"/>
    <property type="evidence" value="ECO:0007669"/>
    <property type="project" value="UniProtKB-KW"/>
</dbReference>
<dbReference type="PANTHER" id="PTHR30349:SF91">
    <property type="entry name" value="INTA PROTEIN"/>
    <property type="match status" value="1"/>
</dbReference>
<dbReference type="Pfam" id="PF00589">
    <property type="entry name" value="Phage_integrase"/>
    <property type="match status" value="1"/>
</dbReference>
<evidence type="ECO:0000256" key="3">
    <source>
        <dbReference type="ARBA" id="ARBA00023172"/>
    </source>
</evidence>
<dbReference type="InterPro" id="IPR050090">
    <property type="entry name" value="Tyrosine_recombinase_XerCD"/>
</dbReference>
<accession>A0A5J4KKG2</accession>
<comment type="caution">
    <text evidence="7">The sequence shown here is derived from an EMBL/GenBank/DDBJ whole genome shotgun (WGS) entry which is preliminary data.</text>
</comment>
<proteinExistence type="predicted"/>
<name>A0A5J4KKG2_9CHLR</name>
<keyword evidence="2 4" id="KW-0238">DNA-binding</keyword>
<keyword evidence="3" id="KW-0233">DNA recombination</keyword>
<dbReference type="Gene3D" id="1.10.443.10">
    <property type="entry name" value="Intergrase catalytic core"/>
    <property type="match status" value="1"/>
</dbReference>
<feature type="domain" description="Core-binding (CB)" evidence="6">
    <location>
        <begin position="66"/>
        <end position="149"/>
    </location>
</feature>
<sequence length="384" mass="44036">MVKKGRRGHGEGTVTQRKDGRWHGAFYSEDGKRHFVYGSTQQEALAKLRKAQREDEQGMLVTGPNLKLGAYLEQWLEEVQKPTLRVSSYVKYRKLINSYIVPALGGFQLQKLMPQHVQALYTKMGKKGLSPKTIQNVHGLLHNALDNAMRWNLVARNVTSMVKPPRIRKKEKQSVNLEQARALMLAARGDRLEMFIALALTTGMRRGELLALRWSDVDLDKHVLHVRRTVDFIARYGYVENEPKTERSRRDILLPLFVVTMLKAHRVSQLEQRLKVGSDWVDLDLVICGLEGNYLNPRYILKMFAKLLQSAGLPHMRIHDLRHSVLSLLVGMQIDPLSVQELAGHEDITTTLGVYGHVNYSMLQFIADKFDEVFKQDWMSDDVN</sequence>
<keyword evidence="8" id="KW-1185">Reference proteome</keyword>
<dbReference type="EMBL" id="BKZW01000001">
    <property type="protein sequence ID" value="GER86681.1"/>
    <property type="molecule type" value="Genomic_DNA"/>
</dbReference>
<dbReference type="Proteomes" id="UP000326912">
    <property type="component" value="Unassembled WGS sequence"/>
</dbReference>
<organism evidence="7 8">
    <name type="scientific">Dictyobacter vulcani</name>
    <dbReference type="NCBI Taxonomy" id="2607529"/>
    <lineage>
        <taxon>Bacteria</taxon>
        <taxon>Bacillati</taxon>
        <taxon>Chloroflexota</taxon>
        <taxon>Ktedonobacteria</taxon>
        <taxon>Ktedonobacterales</taxon>
        <taxon>Dictyobacteraceae</taxon>
        <taxon>Dictyobacter</taxon>
    </lineage>
</organism>
<dbReference type="InterPro" id="IPR010998">
    <property type="entry name" value="Integrase_recombinase_N"/>
</dbReference>
<protein>
    <submittedName>
        <fullName evidence="7">Site-specific integrase</fullName>
    </submittedName>
</protein>
<dbReference type="GO" id="GO:0003677">
    <property type="term" value="F:DNA binding"/>
    <property type="evidence" value="ECO:0007669"/>
    <property type="project" value="UniProtKB-UniRule"/>
</dbReference>
<dbReference type="InterPro" id="IPR004107">
    <property type="entry name" value="Integrase_SAM-like_N"/>
</dbReference>
<evidence type="ECO:0000259" key="6">
    <source>
        <dbReference type="PROSITE" id="PS51900"/>
    </source>
</evidence>
<dbReference type="AlphaFoldDB" id="A0A5J4KKG2"/>
<dbReference type="PROSITE" id="PS51900">
    <property type="entry name" value="CB"/>
    <property type="match status" value="1"/>
</dbReference>